<dbReference type="SUPFAM" id="SSF50978">
    <property type="entry name" value="WD40 repeat-like"/>
    <property type="match status" value="1"/>
</dbReference>
<evidence type="ECO:0000256" key="2">
    <source>
        <dbReference type="ARBA" id="ARBA00022574"/>
    </source>
</evidence>
<dbReference type="InterPro" id="IPR002048">
    <property type="entry name" value="EF_hand_dom"/>
</dbReference>
<dbReference type="SMART" id="SM00320">
    <property type="entry name" value="WD40"/>
    <property type="match status" value="3"/>
</dbReference>
<keyword evidence="2" id="KW-0853">WD repeat</keyword>
<name>A0A182NM20_9DIPT</name>
<evidence type="ECO:0000256" key="6">
    <source>
        <dbReference type="ARBA" id="ARBA00022842"/>
    </source>
</evidence>
<evidence type="ECO:0000259" key="7">
    <source>
        <dbReference type="PROSITE" id="PS50222"/>
    </source>
</evidence>
<organism evidence="8 9">
    <name type="scientific">Anopheles dirus</name>
    <dbReference type="NCBI Taxonomy" id="7168"/>
    <lineage>
        <taxon>Eukaryota</taxon>
        <taxon>Metazoa</taxon>
        <taxon>Ecdysozoa</taxon>
        <taxon>Arthropoda</taxon>
        <taxon>Hexapoda</taxon>
        <taxon>Insecta</taxon>
        <taxon>Pterygota</taxon>
        <taxon>Neoptera</taxon>
        <taxon>Endopterygota</taxon>
        <taxon>Diptera</taxon>
        <taxon>Nematocera</taxon>
        <taxon>Culicoidea</taxon>
        <taxon>Culicidae</taxon>
        <taxon>Anophelinae</taxon>
        <taxon>Anopheles</taxon>
    </lineage>
</organism>
<reference evidence="9" key="1">
    <citation type="submission" date="2013-03" db="EMBL/GenBank/DDBJ databases">
        <title>The Genome Sequence of Anopheles dirus WRAIR2.</title>
        <authorList>
            <consortium name="The Broad Institute Genomics Platform"/>
            <person name="Neafsey D.E."/>
            <person name="Walton C."/>
            <person name="Walker B."/>
            <person name="Young S.K."/>
            <person name="Zeng Q."/>
            <person name="Gargeya S."/>
            <person name="Fitzgerald M."/>
            <person name="Haas B."/>
            <person name="Abouelleil A."/>
            <person name="Allen A.W."/>
            <person name="Alvarado L."/>
            <person name="Arachchi H.M."/>
            <person name="Berlin A.M."/>
            <person name="Chapman S.B."/>
            <person name="Gainer-Dewar J."/>
            <person name="Goldberg J."/>
            <person name="Griggs A."/>
            <person name="Gujja S."/>
            <person name="Hansen M."/>
            <person name="Howarth C."/>
            <person name="Imamovic A."/>
            <person name="Ireland A."/>
            <person name="Larimer J."/>
            <person name="McCowan C."/>
            <person name="Murphy C."/>
            <person name="Pearson M."/>
            <person name="Poon T.W."/>
            <person name="Priest M."/>
            <person name="Roberts A."/>
            <person name="Saif S."/>
            <person name="Shea T."/>
            <person name="Sisk P."/>
            <person name="Sykes S."/>
            <person name="Wortman J."/>
            <person name="Nusbaum C."/>
            <person name="Birren B."/>
        </authorList>
    </citation>
    <scope>NUCLEOTIDE SEQUENCE [LARGE SCALE GENOMIC DNA]</scope>
    <source>
        <strain evidence="9">WRAIR2</strain>
    </source>
</reference>
<keyword evidence="4" id="KW-0677">Repeat</keyword>
<dbReference type="GO" id="GO:0005509">
    <property type="term" value="F:calcium ion binding"/>
    <property type="evidence" value="ECO:0007669"/>
    <property type="project" value="InterPro"/>
</dbReference>
<dbReference type="SUPFAM" id="SSF47473">
    <property type="entry name" value="EF-hand"/>
    <property type="match status" value="1"/>
</dbReference>
<evidence type="ECO:0000256" key="3">
    <source>
        <dbReference type="ARBA" id="ARBA00022723"/>
    </source>
</evidence>
<evidence type="ECO:0000256" key="5">
    <source>
        <dbReference type="ARBA" id="ARBA00022837"/>
    </source>
</evidence>
<keyword evidence="3" id="KW-0479">Metal-binding</keyword>
<dbReference type="InterPro" id="IPR015943">
    <property type="entry name" value="WD40/YVTN_repeat-like_dom_sf"/>
</dbReference>
<dbReference type="Proteomes" id="UP000075884">
    <property type="component" value="Unassembled WGS sequence"/>
</dbReference>
<evidence type="ECO:0000313" key="8">
    <source>
        <dbReference type="EnsemblMetazoa" id="ADIR008702-PA"/>
    </source>
</evidence>
<feature type="domain" description="EF-hand" evidence="7">
    <location>
        <begin position="508"/>
        <end position="543"/>
    </location>
</feature>
<evidence type="ECO:0000313" key="9">
    <source>
        <dbReference type="Proteomes" id="UP000075884"/>
    </source>
</evidence>
<dbReference type="InterPro" id="IPR039328">
    <property type="entry name" value="WDR89"/>
</dbReference>
<dbReference type="EnsemblMetazoa" id="ADIR008702-RA">
    <property type="protein sequence ID" value="ADIR008702-PA"/>
    <property type="gene ID" value="ADIR008702"/>
</dbReference>
<reference evidence="8" key="2">
    <citation type="submission" date="2020-05" db="UniProtKB">
        <authorList>
            <consortium name="EnsemblMetazoa"/>
        </authorList>
    </citation>
    <scope>IDENTIFICATION</scope>
    <source>
        <strain evidence="8">WRAIR2</strain>
    </source>
</reference>
<dbReference type="PANTHER" id="PTHR22889">
    <property type="entry name" value="WD REPEAT-CONTAINING PROTEIN 89"/>
    <property type="match status" value="1"/>
</dbReference>
<evidence type="ECO:0000256" key="4">
    <source>
        <dbReference type="ARBA" id="ARBA00022737"/>
    </source>
</evidence>
<sequence length="593" mass="67092">MYEEDPQSSDEESPVPDANTCSSKELVKLFQQELSPGSEVAASLKRTCGLHISQSCDYSTLAVGLSRRELQLYRVREGGELALENGSLGRYESGIRGVSFFNGDPNSLACCTEAGDIYLYDVRSGSEVHRFEDTSEGRKKTMTACDINRNDRVLCASSEVQKNGDSYLLFFDVRERAYLGCYWECHSEDITHVRFHPTDPDMFASASVDGLTNVFDISKLTEDDAMQYCFNVETSIDAINWHTDPTGRDLVSCVTTTNELHLYDVESQDRVALFDREQITQSLRRTSSIDCNVVATHNDGNGSFFVLAGSNYNRGADCLRTLKYDNKCLLPDRSFGGNRQIVRASVYNERDQYLIATGEAGLITLWKCRDGSSEQNDGTVNSASKGLKQKLHLGDIIRKIWMLSVRRMPMGSSTSIITNEQLAEYAELTYLSKSEIIYILQKVLSLDGGRNFSLTKRFPEPEMVDLFPQLKHNPFRDRLLHVFSSENDDQFSFEDLLDLFSVLSEKCPLAVKATWAFQVYDFDNDNLISKEDIVELCDRITKHDLLESEEKGIIADLLLREIDLQNNGNIGEFEFVHAMCKMPEFRQTFSCRV</sequence>
<dbReference type="Pfam" id="PF13499">
    <property type="entry name" value="EF-hand_7"/>
    <property type="match status" value="1"/>
</dbReference>
<dbReference type="PROSITE" id="PS50222">
    <property type="entry name" value="EF_HAND_2"/>
    <property type="match status" value="1"/>
</dbReference>
<dbReference type="Gene3D" id="2.130.10.10">
    <property type="entry name" value="YVTN repeat-like/Quinoprotein amine dehydrogenase"/>
    <property type="match status" value="2"/>
</dbReference>
<evidence type="ECO:0000256" key="1">
    <source>
        <dbReference type="ARBA" id="ARBA00021125"/>
    </source>
</evidence>
<proteinExistence type="predicted"/>
<keyword evidence="6" id="KW-0460">Magnesium</keyword>
<dbReference type="PANTHER" id="PTHR22889:SF0">
    <property type="entry name" value="WD REPEAT-CONTAINING PROTEIN 89"/>
    <property type="match status" value="1"/>
</dbReference>
<dbReference type="InterPro" id="IPR036322">
    <property type="entry name" value="WD40_repeat_dom_sf"/>
</dbReference>
<accession>A0A182NM20</accession>
<dbReference type="FunFam" id="1.10.238.10:FF:000079">
    <property type="entry name" value="Calcium and integrin-binding family member 2"/>
    <property type="match status" value="1"/>
</dbReference>
<dbReference type="STRING" id="7168.A0A182NM20"/>
<dbReference type="Gene3D" id="1.10.238.10">
    <property type="entry name" value="EF-hand"/>
    <property type="match status" value="2"/>
</dbReference>
<dbReference type="PROSITE" id="PS00018">
    <property type="entry name" value="EF_HAND_1"/>
    <property type="match status" value="1"/>
</dbReference>
<dbReference type="InterPro" id="IPR018247">
    <property type="entry name" value="EF_Hand_1_Ca_BS"/>
</dbReference>
<dbReference type="AlphaFoldDB" id="A0A182NM20"/>
<dbReference type="InterPro" id="IPR001680">
    <property type="entry name" value="WD40_rpt"/>
</dbReference>
<dbReference type="InterPro" id="IPR011992">
    <property type="entry name" value="EF-hand-dom_pair"/>
</dbReference>
<keyword evidence="9" id="KW-1185">Reference proteome</keyword>
<dbReference type="VEuPathDB" id="VectorBase:ADIR008702"/>
<keyword evidence="5" id="KW-0106">Calcium</keyword>
<protein>
    <recommendedName>
        <fullName evidence="1">WD repeat-containing protein 89</fullName>
    </recommendedName>
</protein>